<dbReference type="Proteomes" id="UP001286313">
    <property type="component" value="Unassembled WGS sequence"/>
</dbReference>
<sequence>MIDTYKFLHDRYDVDVAQIIPRRDLEREPRGNSVKIQHQYSRPSIRVNSFIPRIASVWNSLPEQVVAAPNLKAFETRLDKFWENRAVKFDFKARISEIRVPSTSITNPITDHHTIATEDLA</sequence>
<keyword evidence="2" id="KW-1185">Reference proteome</keyword>
<dbReference type="AlphaFoldDB" id="A0AAE1FB68"/>
<name>A0AAE1FB68_PETCI</name>
<reference evidence="1" key="1">
    <citation type="submission" date="2023-10" db="EMBL/GenBank/DDBJ databases">
        <title>Genome assemblies of two species of porcelain crab, Petrolisthes cinctipes and Petrolisthes manimaculis (Anomura: Porcellanidae).</title>
        <authorList>
            <person name="Angst P."/>
        </authorList>
    </citation>
    <scope>NUCLEOTIDE SEQUENCE</scope>
    <source>
        <strain evidence="1">PB745_01</strain>
        <tissue evidence="1">Gill</tissue>
    </source>
</reference>
<dbReference type="EMBL" id="JAWQEG010002568">
    <property type="protein sequence ID" value="KAK3871064.1"/>
    <property type="molecule type" value="Genomic_DNA"/>
</dbReference>
<comment type="caution">
    <text evidence="1">The sequence shown here is derived from an EMBL/GenBank/DDBJ whole genome shotgun (WGS) entry which is preliminary data.</text>
</comment>
<accession>A0AAE1FB68</accession>
<organism evidence="1 2">
    <name type="scientific">Petrolisthes cinctipes</name>
    <name type="common">Flat porcelain crab</name>
    <dbReference type="NCBI Taxonomy" id="88211"/>
    <lineage>
        <taxon>Eukaryota</taxon>
        <taxon>Metazoa</taxon>
        <taxon>Ecdysozoa</taxon>
        <taxon>Arthropoda</taxon>
        <taxon>Crustacea</taxon>
        <taxon>Multicrustacea</taxon>
        <taxon>Malacostraca</taxon>
        <taxon>Eumalacostraca</taxon>
        <taxon>Eucarida</taxon>
        <taxon>Decapoda</taxon>
        <taxon>Pleocyemata</taxon>
        <taxon>Anomura</taxon>
        <taxon>Galatheoidea</taxon>
        <taxon>Porcellanidae</taxon>
        <taxon>Petrolisthes</taxon>
    </lineage>
</organism>
<evidence type="ECO:0000313" key="2">
    <source>
        <dbReference type="Proteomes" id="UP001286313"/>
    </source>
</evidence>
<protein>
    <submittedName>
        <fullName evidence="1">Uncharacterized protein</fullName>
    </submittedName>
</protein>
<evidence type="ECO:0000313" key="1">
    <source>
        <dbReference type="EMBL" id="KAK3871064.1"/>
    </source>
</evidence>
<gene>
    <name evidence="1" type="ORF">Pcinc_023768</name>
</gene>
<proteinExistence type="predicted"/>